<accession>W4LX78</accession>
<reference evidence="3 4" key="1">
    <citation type="journal article" date="2014" name="Nature">
        <title>An environmental bacterial taxon with a large and distinct metabolic repertoire.</title>
        <authorList>
            <person name="Wilson M.C."/>
            <person name="Mori T."/>
            <person name="Ruckert C."/>
            <person name="Uria A.R."/>
            <person name="Helf M.J."/>
            <person name="Takada K."/>
            <person name="Gernert C."/>
            <person name="Steffens U.A."/>
            <person name="Heycke N."/>
            <person name="Schmitt S."/>
            <person name="Rinke C."/>
            <person name="Helfrich E.J."/>
            <person name="Brachmann A.O."/>
            <person name="Gurgui C."/>
            <person name="Wakimoto T."/>
            <person name="Kracht M."/>
            <person name="Crusemann M."/>
            <person name="Hentschel U."/>
            <person name="Abe I."/>
            <person name="Matsunaga S."/>
            <person name="Kalinowski J."/>
            <person name="Takeyama H."/>
            <person name="Piel J."/>
        </authorList>
    </citation>
    <scope>NUCLEOTIDE SEQUENCE [LARGE SCALE GENOMIC DNA]</scope>
    <source>
        <strain evidence="4">TSY2</strain>
    </source>
</reference>
<keyword evidence="4" id="KW-1185">Reference proteome</keyword>
<dbReference type="Proteomes" id="UP000019140">
    <property type="component" value="Unassembled WGS sequence"/>
</dbReference>
<dbReference type="InterPro" id="IPR052226">
    <property type="entry name" value="UPF0332_toxin"/>
</dbReference>
<gene>
    <name evidence="3" type="ORF">ETSY2_35390</name>
</gene>
<evidence type="ECO:0000313" key="4">
    <source>
        <dbReference type="Proteomes" id="UP000019140"/>
    </source>
</evidence>
<evidence type="ECO:0000313" key="3">
    <source>
        <dbReference type="EMBL" id="ETX02525.1"/>
    </source>
</evidence>
<organism evidence="3 4">
    <name type="scientific">Candidatus Entotheonella gemina</name>
    <dbReference type="NCBI Taxonomy" id="1429439"/>
    <lineage>
        <taxon>Bacteria</taxon>
        <taxon>Pseudomonadati</taxon>
        <taxon>Nitrospinota/Tectimicrobiota group</taxon>
        <taxon>Candidatus Tectimicrobiota</taxon>
        <taxon>Candidatus Entotheonellia</taxon>
        <taxon>Candidatus Entotheonellales</taxon>
        <taxon>Candidatus Entotheonellaceae</taxon>
        <taxon>Candidatus Entotheonella</taxon>
    </lineage>
</organism>
<protein>
    <recommendedName>
        <fullName evidence="2">HEPN domain-containing protein</fullName>
    </recommendedName>
</protein>
<dbReference type="AlphaFoldDB" id="W4LX78"/>
<dbReference type="EMBL" id="AZHX01001520">
    <property type="protein sequence ID" value="ETX02525.1"/>
    <property type="molecule type" value="Genomic_DNA"/>
</dbReference>
<dbReference type="PANTHER" id="PTHR36565:SF1">
    <property type="entry name" value="UPF0332 PROTEIN TM_1000"/>
    <property type="match status" value="1"/>
</dbReference>
<dbReference type="Pfam" id="PF05168">
    <property type="entry name" value="HEPN"/>
    <property type="match status" value="1"/>
</dbReference>
<dbReference type="HOGENOM" id="CLU_151247_4_0_7"/>
<comment type="caution">
    <text evidence="3">The sequence shown here is derived from an EMBL/GenBank/DDBJ whole genome shotgun (WGS) entry which is preliminary data.</text>
</comment>
<feature type="domain" description="HEPN" evidence="2">
    <location>
        <begin position="6"/>
        <end position="119"/>
    </location>
</feature>
<dbReference type="PANTHER" id="PTHR36565">
    <property type="entry name" value="UPF0332 PROTEIN TM_1000"/>
    <property type="match status" value="1"/>
</dbReference>
<proteinExistence type="inferred from homology"/>
<evidence type="ECO:0000256" key="1">
    <source>
        <dbReference type="ARBA" id="ARBA00038248"/>
    </source>
</evidence>
<sequence length="127" mass="14762">MDWSIYLSKAQNNLRTAQFAYEQGDFDSSVSRAYFAVFHIQIAALLKLTAFRQERWGHDRVQAEFNRRLIRQQKLFAASLRFIHNDLIGRRHMADYSDQHTSARVAERCLGKASDMVSIIARVLEQA</sequence>
<comment type="similarity">
    <text evidence="1">Belongs to the UPF0332 family.</text>
</comment>
<dbReference type="Gene3D" id="1.20.120.330">
    <property type="entry name" value="Nucleotidyltransferases domain 2"/>
    <property type="match status" value="1"/>
</dbReference>
<name>W4LX78_9BACT</name>
<evidence type="ECO:0000259" key="2">
    <source>
        <dbReference type="Pfam" id="PF05168"/>
    </source>
</evidence>
<dbReference type="InterPro" id="IPR007842">
    <property type="entry name" value="HEPN_dom"/>
</dbReference>